<dbReference type="EnsemblBacteria" id="AEB26864">
    <property type="protein sequence ID" value="AEB26864"/>
    <property type="gene ID" value="APH_0318"/>
</dbReference>
<dbReference type="STRING" id="212042.APH_0318"/>
<proteinExistence type="predicted"/>
<protein>
    <submittedName>
        <fullName evidence="2">p44 outer membrane protein, N-terminal</fullName>
    </submittedName>
</protein>
<dbReference type="KEGG" id="aph:APH_0318"/>
<evidence type="ECO:0000259" key="1">
    <source>
        <dbReference type="Pfam" id="PF01617"/>
    </source>
</evidence>
<sequence>SLNLASLAGCSQFAIAKKLIRVIHEMYVIPWKIIVLVYGNSANLVGVMEVIVSTFLYKGCSSFFEIAFSCIGFKDNMLVAMEGSVGYGIGGAGVELERAFQDQGYKG</sequence>
<feature type="non-terminal residue" evidence="2">
    <location>
        <position position="1"/>
    </location>
</feature>
<accession>F5GUS0</accession>
<evidence type="ECO:0000313" key="2">
    <source>
        <dbReference type="EMBL" id="AEB26864.1"/>
    </source>
</evidence>
<dbReference type="Pfam" id="PF01617">
    <property type="entry name" value="Surface_Ag_2"/>
    <property type="match status" value="1"/>
</dbReference>
<name>F5GUS0_ANAPZ</name>
<evidence type="ECO:0000313" key="3">
    <source>
        <dbReference type="Proteomes" id="UP000001943"/>
    </source>
</evidence>
<dbReference type="AlphaFoldDB" id="F5GUS0"/>
<dbReference type="EMBL" id="CP000235">
    <property type="protein sequence ID" value="AEB26864.1"/>
    <property type="molecule type" value="Genomic_DNA"/>
</dbReference>
<feature type="domain" description="Msp4/OMP-like" evidence="1">
    <location>
        <begin position="71"/>
        <end position="101"/>
    </location>
</feature>
<reference evidence="2 3" key="1">
    <citation type="journal article" date="2006" name="PLoS Genet.">
        <title>Comparative genomics of emerging human ehrlichiosis agents.</title>
        <authorList>
            <person name="Dunning Hotopp J.C."/>
            <person name="Lin M."/>
            <person name="Madupu R."/>
            <person name="Crabtree J."/>
            <person name="Angiuoli S.V."/>
            <person name="Eisen J.A."/>
            <person name="Seshadri R."/>
            <person name="Ren Q."/>
            <person name="Wu M."/>
            <person name="Utterback T.R."/>
            <person name="Smith S."/>
            <person name="Lewis M."/>
            <person name="Khouri H."/>
            <person name="Zhang C."/>
            <person name="Niu H."/>
            <person name="Lin Q."/>
            <person name="Ohashi N."/>
            <person name="Zhi N."/>
            <person name="Nelson W."/>
            <person name="Brinkac L.M."/>
            <person name="Dodson R.J."/>
            <person name="Rosovitz M.J."/>
            <person name="Sundaram J."/>
            <person name="Daugherty S.C."/>
            <person name="Davidsen T."/>
            <person name="Durkin A.S."/>
            <person name="Gwinn M."/>
            <person name="Haft D.H."/>
            <person name="Selengut J.D."/>
            <person name="Sullivan S.A."/>
            <person name="Zafar N."/>
            <person name="Zhou L."/>
            <person name="Benahmed F."/>
            <person name="Forberger H."/>
            <person name="Halpin R."/>
            <person name="Mulligan S."/>
            <person name="Robinson J."/>
            <person name="White O."/>
            <person name="Rikihisa Y."/>
            <person name="Tettelin H."/>
        </authorList>
    </citation>
    <scope>NUCLEOTIDE SEQUENCE [LARGE SCALE GENOMIC DNA]</scope>
    <source>
        <strain evidence="2 3">HZ</strain>
    </source>
</reference>
<dbReference type="InterPro" id="IPR002566">
    <property type="entry name" value="Msp4_OMP-like"/>
</dbReference>
<dbReference type="Proteomes" id="UP000001943">
    <property type="component" value="Chromosome"/>
</dbReference>
<dbReference type="HOGENOM" id="CLU_2217519_0_0_5"/>
<dbReference type="PaxDb" id="212042-APH_0318"/>
<organism evidence="2 3">
    <name type="scientific">Anaplasma phagocytophilum (strain HZ)</name>
    <dbReference type="NCBI Taxonomy" id="212042"/>
    <lineage>
        <taxon>Bacteria</taxon>
        <taxon>Pseudomonadati</taxon>
        <taxon>Pseudomonadota</taxon>
        <taxon>Alphaproteobacteria</taxon>
        <taxon>Rickettsiales</taxon>
        <taxon>Anaplasmataceae</taxon>
        <taxon>Anaplasma</taxon>
        <taxon>phagocytophilum group</taxon>
    </lineage>
</organism>
<keyword evidence="3" id="KW-1185">Reference proteome</keyword>
<gene>
    <name evidence="2" type="primary">p44-N</name>
    <name evidence="2" type="ordered locus">APH_0318</name>
</gene>